<dbReference type="InterPro" id="IPR047964">
    <property type="entry name" value="EFR1-like"/>
</dbReference>
<dbReference type="InterPro" id="IPR029039">
    <property type="entry name" value="Flavoprotein-like_sf"/>
</dbReference>
<dbReference type="PROSITE" id="PS00198">
    <property type="entry name" value="4FE4S_FER_1"/>
    <property type="match status" value="2"/>
</dbReference>
<dbReference type="Pfam" id="PF12724">
    <property type="entry name" value="Flavodoxin_5"/>
    <property type="match status" value="1"/>
</dbReference>
<reference evidence="6" key="1">
    <citation type="submission" date="2020-08" db="EMBL/GenBank/DDBJ databases">
        <title>Genome public.</title>
        <authorList>
            <person name="Liu C."/>
            <person name="Sun Q."/>
        </authorList>
    </citation>
    <scope>NUCLEOTIDE SEQUENCE</scope>
    <source>
        <strain evidence="6">NSJ-52</strain>
    </source>
</reference>
<evidence type="ECO:0000256" key="2">
    <source>
        <dbReference type="ARBA" id="ARBA00022723"/>
    </source>
</evidence>
<dbReference type="GO" id="GO:0051539">
    <property type="term" value="F:4 iron, 4 sulfur cluster binding"/>
    <property type="evidence" value="ECO:0007669"/>
    <property type="project" value="UniProtKB-KW"/>
</dbReference>
<accession>A0A8J6MCZ0</accession>
<feature type="domain" description="4Fe-4S ferredoxin-type" evidence="5">
    <location>
        <begin position="184"/>
        <end position="213"/>
    </location>
</feature>
<dbReference type="NCBIfam" id="NF038196">
    <property type="entry name" value="ferrodoxin_EFR1"/>
    <property type="match status" value="1"/>
</dbReference>
<keyword evidence="1" id="KW-0004">4Fe-4S</keyword>
<dbReference type="PANTHER" id="PTHR43687">
    <property type="entry name" value="ADENYLYLSULFATE REDUCTASE, BETA SUBUNIT"/>
    <property type="match status" value="1"/>
</dbReference>
<protein>
    <submittedName>
        <fullName evidence="6">4Fe-4S binding protein</fullName>
    </submittedName>
</protein>
<evidence type="ECO:0000313" key="7">
    <source>
        <dbReference type="Proteomes" id="UP000607645"/>
    </source>
</evidence>
<proteinExistence type="predicted"/>
<dbReference type="InterPro" id="IPR050572">
    <property type="entry name" value="Fe-S_Ferredoxin"/>
</dbReference>
<dbReference type="PANTHER" id="PTHR43687:SF1">
    <property type="entry name" value="FERREDOXIN III"/>
    <property type="match status" value="1"/>
</dbReference>
<dbReference type="AlphaFoldDB" id="A0A8J6MCZ0"/>
<dbReference type="InterPro" id="IPR017900">
    <property type="entry name" value="4Fe4S_Fe_S_CS"/>
</dbReference>
<dbReference type="Gene3D" id="3.30.70.20">
    <property type="match status" value="1"/>
</dbReference>
<keyword evidence="7" id="KW-1185">Reference proteome</keyword>
<gene>
    <name evidence="6" type="ORF">H8S62_10210</name>
</gene>
<dbReference type="GO" id="GO:0046872">
    <property type="term" value="F:metal ion binding"/>
    <property type="evidence" value="ECO:0007669"/>
    <property type="project" value="UniProtKB-KW"/>
</dbReference>
<sequence length="254" mass="27580">MLGLYFSGTGNTKYCTERFVHRLDSAGTCLAMESIGTAAAILSHEDIVLAYPVYFSNLPKLVQDFLRENGPLFARKRVFILATMGLFSGDGAGCAARLLKQYGAVITGGLHVQMPDSIADEKALKRNREQEMQLVRKAGEKLDAAARQFAAGKPPQDGLGAASHTAGLLGQRLWFSQKTRDYSSQLKIDRAKCVNCGLCTSLCPMSNLPATPEGPHPMGRCTMCYRCINSCPGQAITLLGKQVVRQYSLTDLLP</sequence>
<keyword evidence="3" id="KW-0408">Iron</keyword>
<evidence type="ECO:0000256" key="1">
    <source>
        <dbReference type="ARBA" id="ARBA00022485"/>
    </source>
</evidence>
<dbReference type="Pfam" id="PF13237">
    <property type="entry name" value="Fer4_10"/>
    <property type="match status" value="1"/>
</dbReference>
<dbReference type="Proteomes" id="UP000607645">
    <property type="component" value="Unassembled WGS sequence"/>
</dbReference>
<keyword evidence="4" id="KW-0411">Iron-sulfur</keyword>
<feature type="domain" description="4Fe-4S ferredoxin-type" evidence="5">
    <location>
        <begin position="220"/>
        <end position="241"/>
    </location>
</feature>
<dbReference type="InterPro" id="IPR017896">
    <property type="entry name" value="4Fe4S_Fe-S-bd"/>
</dbReference>
<evidence type="ECO:0000259" key="5">
    <source>
        <dbReference type="PROSITE" id="PS51379"/>
    </source>
</evidence>
<evidence type="ECO:0000256" key="4">
    <source>
        <dbReference type="ARBA" id="ARBA00023014"/>
    </source>
</evidence>
<dbReference type="Gene3D" id="3.40.50.360">
    <property type="match status" value="1"/>
</dbReference>
<comment type="caution">
    <text evidence="6">The sequence shown here is derived from an EMBL/GenBank/DDBJ whole genome shotgun (WGS) entry which is preliminary data.</text>
</comment>
<dbReference type="SUPFAM" id="SSF52218">
    <property type="entry name" value="Flavoproteins"/>
    <property type="match status" value="1"/>
</dbReference>
<dbReference type="InterPro" id="IPR026816">
    <property type="entry name" value="Flavodoxin_dom"/>
</dbReference>
<organism evidence="6 7">
    <name type="scientific">Lawsonibacter faecis</name>
    <dbReference type="NCBI Taxonomy" id="2763052"/>
    <lineage>
        <taxon>Bacteria</taxon>
        <taxon>Bacillati</taxon>
        <taxon>Bacillota</taxon>
        <taxon>Clostridia</taxon>
        <taxon>Eubacteriales</taxon>
        <taxon>Oscillospiraceae</taxon>
        <taxon>Lawsonibacter</taxon>
    </lineage>
</organism>
<name>A0A8J6MCZ0_9FIRM</name>
<evidence type="ECO:0000313" key="6">
    <source>
        <dbReference type="EMBL" id="MBC5737376.1"/>
    </source>
</evidence>
<dbReference type="PROSITE" id="PS51379">
    <property type="entry name" value="4FE4S_FER_2"/>
    <property type="match status" value="2"/>
</dbReference>
<dbReference type="EMBL" id="JACOPQ010000007">
    <property type="protein sequence ID" value="MBC5737376.1"/>
    <property type="molecule type" value="Genomic_DNA"/>
</dbReference>
<keyword evidence="2" id="KW-0479">Metal-binding</keyword>
<evidence type="ECO:0000256" key="3">
    <source>
        <dbReference type="ARBA" id="ARBA00023004"/>
    </source>
</evidence>
<dbReference type="SUPFAM" id="SSF54862">
    <property type="entry name" value="4Fe-4S ferredoxins"/>
    <property type="match status" value="1"/>
</dbReference>